<sequence>MDAPRHFLFRKSPGHDPAPAGSDHAAPGCRFEGEFTEAFTWFPGYAWRFALCAGCGTHLGWEFRDRTSGFAGLIVTELSPS</sequence>
<gene>
    <name evidence="3" type="ORF">AXF15_01505</name>
</gene>
<dbReference type="STRING" id="888061.AXF15_01505"/>
<dbReference type="EMBL" id="CP014230">
    <property type="protein sequence ID" value="AMD91922.1"/>
    <property type="molecule type" value="Genomic_DNA"/>
</dbReference>
<evidence type="ECO:0000259" key="2">
    <source>
        <dbReference type="PROSITE" id="PS51788"/>
    </source>
</evidence>
<feature type="domain" description="CULT" evidence="2">
    <location>
        <begin position="1"/>
        <end position="81"/>
    </location>
</feature>
<evidence type="ECO:0000313" key="3">
    <source>
        <dbReference type="EMBL" id="AMD91922.1"/>
    </source>
</evidence>
<dbReference type="Gene3D" id="2.170.150.20">
    <property type="entry name" value="Peptide methionine sulfoxide reductase"/>
    <property type="match status" value="1"/>
</dbReference>
<dbReference type="PROSITE" id="PS51788">
    <property type="entry name" value="CULT"/>
    <property type="match status" value="1"/>
</dbReference>
<accession>A0A0X8JN94</accession>
<dbReference type="Proteomes" id="UP000063964">
    <property type="component" value="Chromosome"/>
</dbReference>
<dbReference type="OrthoDB" id="6197001at2"/>
<feature type="region of interest" description="Disordered" evidence="1">
    <location>
        <begin position="1"/>
        <end position="25"/>
    </location>
</feature>
<dbReference type="AlphaFoldDB" id="A0A0X8JN94"/>
<dbReference type="RefSeq" id="WP_066602359.1">
    <property type="nucleotide sequence ID" value="NZ_CP014230.1"/>
</dbReference>
<dbReference type="InterPro" id="IPR034750">
    <property type="entry name" value="CULT"/>
</dbReference>
<protein>
    <recommendedName>
        <fullName evidence="2">CULT domain-containing protein</fullName>
    </recommendedName>
</protein>
<proteinExistence type="predicted"/>
<organism evidence="3 4">
    <name type="scientific">Desulfomicrobium orale DSM 12838</name>
    <dbReference type="NCBI Taxonomy" id="888061"/>
    <lineage>
        <taxon>Bacteria</taxon>
        <taxon>Pseudomonadati</taxon>
        <taxon>Thermodesulfobacteriota</taxon>
        <taxon>Desulfovibrionia</taxon>
        <taxon>Desulfovibrionales</taxon>
        <taxon>Desulfomicrobiaceae</taxon>
        <taxon>Desulfomicrobium</taxon>
    </lineage>
</organism>
<dbReference type="KEGG" id="doa:AXF15_01505"/>
<name>A0A0X8JN94_9BACT</name>
<evidence type="ECO:0000313" key="4">
    <source>
        <dbReference type="Proteomes" id="UP000063964"/>
    </source>
</evidence>
<reference evidence="4" key="1">
    <citation type="submission" date="2016-02" db="EMBL/GenBank/DDBJ databases">
        <authorList>
            <person name="Holder M.E."/>
            <person name="Ajami N.J."/>
            <person name="Petrosino J.F."/>
        </authorList>
    </citation>
    <scope>NUCLEOTIDE SEQUENCE [LARGE SCALE GENOMIC DNA]</scope>
    <source>
        <strain evidence="4">DSM 12838</strain>
    </source>
</reference>
<keyword evidence="4" id="KW-1185">Reference proteome</keyword>
<evidence type="ECO:0000256" key="1">
    <source>
        <dbReference type="SAM" id="MobiDB-lite"/>
    </source>
</evidence>